<organism evidence="1 2">
    <name type="scientific">Massilimicrobiota timonensis</name>
    <dbReference type="NCBI Taxonomy" id="1776392"/>
    <lineage>
        <taxon>Bacteria</taxon>
        <taxon>Bacillati</taxon>
        <taxon>Bacillota</taxon>
        <taxon>Erysipelotrichia</taxon>
        <taxon>Erysipelotrichales</taxon>
        <taxon>Erysipelotrichaceae</taxon>
        <taxon>Massilimicrobiota</taxon>
    </lineage>
</organism>
<dbReference type="Proteomes" id="UP000195305">
    <property type="component" value="Unassembled WGS sequence"/>
</dbReference>
<gene>
    <name evidence="1" type="ORF">B5E75_14075</name>
</gene>
<reference evidence="1 2" key="1">
    <citation type="journal article" date="2018" name="BMC Genomics">
        <title>Whole genome sequencing and function prediction of 133 gut anaerobes isolated from chicken caecum in pure cultures.</title>
        <authorList>
            <person name="Medvecky M."/>
            <person name="Cejkova D."/>
            <person name="Polansky O."/>
            <person name="Karasova D."/>
            <person name="Kubasova T."/>
            <person name="Cizek A."/>
            <person name="Rychlik I."/>
        </authorList>
    </citation>
    <scope>NUCLEOTIDE SEQUENCE [LARGE SCALE GENOMIC DNA]</scope>
    <source>
        <strain evidence="1 2">An13</strain>
    </source>
</reference>
<accession>A0A1Y4SLA1</accession>
<proteinExistence type="predicted"/>
<dbReference type="EMBL" id="NFLJ01000077">
    <property type="protein sequence ID" value="OUQ29722.1"/>
    <property type="molecule type" value="Genomic_DNA"/>
</dbReference>
<dbReference type="AlphaFoldDB" id="A0A1Y4SLA1"/>
<protein>
    <submittedName>
        <fullName evidence="1">Uncharacterized protein</fullName>
    </submittedName>
</protein>
<evidence type="ECO:0000313" key="2">
    <source>
        <dbReference type="Proteomes" id="UP000195305"/>
    </source>
</evidence>
<comment type="caution">
    <text evidence="1">The sequence shown here is derived from an EMBL/GenBank/DDBJ whole genome shotgun (WGS) entry which is preliminary data.</text>
</comment>
<sequence>MIMSWDKKMDYIYKNKDEVKCVGTIRSIETFAYYSFDIVINNRSEWCRLIENELDWEICFVMRNMTIGLAHPTDIFWNTEAIYEVFEDLDISLRIAYGIKSVFENYNKKSAS</sequence>
<keyword evidence="2" id="KW-1185">Reference proteome</keyword>
<evidence type="ECO:0000313" key="1">
    <source>
        <dbReference type="EMBL" id="OUQ29722.1"/>
    </source>
</evidence>
<name>A0A1Y4SLA1_9FIRM</name>